<accession>A0A4Z2EW64</accession>
<feature type="compositionally biased region" description="Basic residues" evidence="1">
    <location>
        <begin position="1"/>
        <end position="15"/>
    </location>
</feature>
<comment type="caution">
    <text evidence="2">The sequence shown here is derived from an EMBL/GenBank/DDBJ whole genome shotgun (WGS) entry which is preliminary data.</text>
</comment>
<keyword evidence="3" id="KW-1185">Reference proteome</keyword>
<gene>
    <name evidence="2" type="ORF">EYF80_056722</name>
</gene>
<evidence type="ECO:0000313" key="3">
    <source>
        <dbReference type="Proteomes" id="UP000314294"/>
    </source>
</evidence>
<dbReference type="AlphaFoldDB" id="A0A4Z2EW64"/>
<evidence type="ECO:0000313" key="2">
    <source>
        <dbReference type="EMBL" id="TNN33115.1"/>
    </source>
</evidence>
<organism evidence="2 3">
    <name type="scientific">Liparis tanakae</name>
    <name type="common">Tanaka's snailfish</name>
    <dbReference type="NCBI Taxonomy" id="230148"/>
    <lineage>
        <taxon>Eukaryota</taxon>
        <taxon>Metazoa</taxon>
        <taxon>Chordata</taxon>
        <taxon>Craniata</taxon>
        <taxon>Vertebrata</taxon>
        <taxon>Euteleostomi</taxon>
        <taxon>Actinopterygii</taxon>
        <taxon>Neopterygii</taxon>
        <taxon>Teleostei</taxon>
        <taxon>Neoteleostei</taxon>
        <taxon>Acanthomorphata</taxon>
        <taxon>Eupercaria</taxon>
        <taxon>Perciformes</taxon>
        <taxon>Cottioidei</taxon>
        <taxon>Cottales</taxon>
        <taxon>Liparidae</taxon>
        <taxon>Liparis</taxon>
    </lineage>
</organism>
<reference evidence="2 3" key="1">
    <citation type="submission" date="2019-03" db="EMBL/GenBank/DDBJ databases">
        <title>First draft genome of Liparis tanakae, snailfish: a comprehensive survey of snailfish specific genes.</title>
        <authorList>
            <person name="Kim W."/>
            <person name="Song I."/>
            <person name="Jeong J.-H."/>
            <person name="Kim D."/>
            <person name="Kim S."/>
            <person name="Ryu S."/>
            <person name="Song J.Y."/>
            <person name="Lee S.K."/>
        </authorList>
    </citation>
    <scope>NUCLEOTIDE SEQUENCE [LARGE SCALE GENOMIC DNA]</scope>
    <source>
        <tissue evidence="2">Muscle</tissue>
    </source>
</reference>
<name>A0A4Z2EW64_9TELE</name>
<proteinExistence type="predicted"/>
<sequence>MNPSKAPRRPRKAKRLPGAGEKDIPPSPGDSGRPNHLIKQIIGAAAIKLCPAIACFHYAVETGPGGA</sequence>
<dbReference type="EMBL" id="SRLO01002353">
    <property type="protein sequence ID" value="TNN33115.1"/>
    <property type="molecule type" value="Genomic_DNA"/>
</dbReference>
<feature type="region of interest" description="Disordered" evidence="1">
    <location>
        <begin position="1"/>
        <end position="35"/>
    </location>
</feature>
<protein>
    <submittedName>
        <fullName evidence="2">Uncharacterized protein</fullName>
    </submittedName>
</protein>
<evidence type="ECO:0000256" key="1">
    <source>
        <dbReference type="SAM" id="MobiDB-lite"/>
    </source>
</evidence>
<dbReference type="Proteomes" id="UP000314294">
    <property type="component" value="Unassembled WGS sequence"/>
</dbReference>